<accession>Q6AVY1</accession>
<dbReference type="AlphaFoldDB" id="Q6AVY1"/>
<reference evidence="1" key="1">
    <citation type="submission" date="2001-05" db="EMBL/GenBank/DDBJ databases">
        <authorList>
            <person name="Ronning C."/>
            <person name="Buell R."/>
            <person name="Yuan Q."/>
            <person name="Bougri O."/>
            <person name="Chiemingo A."/>
            <person name="Moffat K."/>
            <person name="Hill J."/>
            <person name="Burgess S."/>
            <person name="Jarrahi B."/>
            <person name="Shvartsbeyn M."/>
            <person name="Brenner M."/>
            <person name="Ciecko A."/>
            <person name="Pai G."/>
            <person name="Vanaken S."/>
            <person name="Feldblyum T."/>
            <person name="Khalak H."/>
            <person name="Utterback T."/>
            <person name="Haas B."/>
            <person name="White O."/>
            <person name="Salzberg S."/>
            <person name="Fraser C."/>
            <person name="Baker B."/>
        </authorList>
    </citation>
    <scope>NUCLEOTIDE SEQUENCE</scope>
</reference>
<name>Q6AVY1_SOLDE</name>
<reference evidence="1" key="2">
    <citation type="submission" date="2004-06" db="EMBL/GenBank/DDBJ databases">
        <authorList>
            <person name="Ronning C.M."/>
        </authorList>
    </citation>
    <scope>NUCLEOTIDE SEQUENCE</scope>
</reference>
<reference evidence="1" key="3">
    <citation type="submission" date="2006-09" db="EMBL/GenBank/DDBJ databases">
        <authorList>
            <person name="Childs K."/>
        </authorList>
    </citation>
    <scope>NUCLEOTIDE SEQUENCE</scope>
</reference>
<evidence type="ECO:0000313" key="1">
    <source>
        <dbReference type="EMBL" id="AAT40513.1"/>
    </source>
</evidence>
<organism evidence="1">
    <name type="scientific">Solanum demissum</name>
    <name type="common">Wild potato</name>
    <dbReference type="NCBI Taxonomy" id="50514"/>
    <lineage>
        <taxon>Eukaryota</taxon>
        <taxon>Viridiplantae</taxon>
        <taxon>Streptophyta</taxon>
        <taxon>Embryophyta</taxon>
        <taxon>Tracheophyta</taxon>
        <taxon>Spermatophyta</taxon>
        <taxon>Magnoliopsida</taxon>
        <taxon>eudicotyledons</taxon>
        <taxon>Gunneridae</taxon>
        <taxon>Pentapetalae</taxon>
        <taxon>asterids</taxon>
        <taxon>lamiids</taxon>
        <taxon>Solanales</taxon>
        <taxon>Solanaceae</taxon>
        <taxon>Solanoideae</taxon>
        <taxon>Solaneae</taxon>
        <taxon>Solanum</taxon>
    </lineage>
</organism>
<gene>
    <name evidence="1" type="ORF">SDM1_2t00001</name>
</gene>
<sequence length="125" mass="14693">MMFLVRGNSTYCQHYTKYLAICGGFSILSERRHFSGLSSLKPPIKEDTVSRRRLFCFRMDLGYDHRVRFPRAIASILTFHQAHFVQRFTQAPRAQQYTLNVVHVYLGSEVVIYFRWISGFPILLI</sequence>
<dbReference type="EMBL" id="AC091627">
    <property type="protein sequence ID" value="AAT40513.1"/>
    <property type="molecule type" value="Genomic_DNA"/>
</dbReference>
<proteinExistence type="predicted"/>
<protein>
    <submittedName>
        <fullName evidence="1">Uncharacterized protein</fullName>
    </submittedName>
</protein>